<evidence type="ECO:0000313" key="2">
    <source>
        <dbReference type="EMBL" id="SFD00608.1"/>
    </source>
</evidence>
<sequence>MNSYHEPASAGNATGLPFYAGLPLLDWREAANSNNPHAPFPSDLTAGGRLVFERTRRPVATCNAIARLAGIGQEAFAE</sequence>
<evidence type="ECO:0000313" key="4">
    <source>
        <dbReference type="Proteomes" id="UP000182258"/>
    </source>
</evidence>
<dbReference type="PATRIC" id="fig|728005.3.peg.118"/>
<evidence type="ECO:0000313" key="3">
    <source>
        <dbReference type="Proteomes" id="UP000033519"/>
    </source>
</evidence>
<dbReference type="Proteomes" id="UP000033519">
    <property type="component" value="Unassembled WGS sequence"/>
</dbReference>
<organism evidence="2 4">
    <name type="scientific">Devosia psychrophila</name>
    <dbReference type="NCBI Taxonomy" id="728005"/>
    <lineage>
        <taxon>Bacteria</taxon>
        <taxon>Pseudomonadati</taxon>
        <taxon>Pseudomonadota</taxon>
        <taxon>Alphaproteobacteria</taxon>
        <taxon>Hyphomicrobiales</taxon>
        <taxon>Devosiaceae</taxon>
        <taxon>Devosia</taxon>
    </lineage>
</organism>
<dbReference type="EMBL" id="LAPV01000011">
    <property type="protein sequence ID" value="KKC34605.1"/>
    <property type="molecule type" value="Genomic_DNA"/>
</dbReference>
<protein>
    <submittedName>
        <fullName evidence="2">Uncharacterized protein</fullName>
    </submittedName>
</protein>
<dbReference type="STRING" id="728005.SAMN04488059_11739"/>
<keyword evidence="3" id="KW-1185">Reference proteome</keyword>
<reference evidence="2 4" key="2">
    <citation type="submission" date="2016-10" db="EMBL/GenBank/DDBJ databases">
        <authorList>
            <person name="de Groot N.N."/>
        </authorList>
    </citation>
    <scope>NUCLEOTIDE SEQUENCE [LARGE SCALE GENOMIC DNA]</scope>
    <source>
        <strain evidence="2 4">CGMCC 1.10210</strain>
    </source>
</reference>
<reference evidence="1 3" key="1">
    <citation type="submission" date="2015-03" db="EMBL/GenBank/DDBJ databases">
        <authorList>
            <person name="Lepp D."/>
            <person name="Hassan Y.I."/>
            <person name="Li X.-Z."/>
            <person name="Zhou T."/>
        </authorList>
    </citation>
    <scope>NUCLEOTIDE SEQUENCE [LARGE SCALE GENOMIC DNA]</scope>
    <source>
        <strain evidence="1 3">Cr7-05</strain>
    </source>
</reference>
<dbReference type="RefSeq" id="WP_046169298.1">
    <property type="nucleotide sequence ID" value="NZ_FOMB01000017.1"/>
</dbReference>
<gene>
    <name evidence="2" type="ORF">SAMN04488059_11739</name>
    <name evidence="1" type="ORF">WH91_01785</name>
</gene>
<name>A0A0F5Q170_9HYPH</name>
<dbReference type="EMBL" id="FOMB01000017">
    <property type="protein sequence ID" value="SFD00608.1"/>
    <property type="molecule type" value="Genomic_DNA"/>
</dbReference>
<accession>A0A0F5Q170</accession>
<dbReference type="AlphaFoldDB" id="A0A0F5Q170"/>
<dbReference type="OrthoDB" id="7961426at2"/>
<proteinExistence type="predicted"/>
<evidence type="ECO:0000313" key="1">
    <source>
        <dbReference type="EMBL" id="KKC34605.1"/>
    </source>
</evidence>
<dbReference type="Proteomes" id="UP000182258">
    <property type="component" value="Unassembled WGS sequence"/>
</dbReference>